<protein>
    <recommendedName>
        <fullName evidence="4">Centrosomal protein kizuna</fullName>
    </recommendedName>
    <alternativeName>
        <fullName evidence="9">Polo-like kinase 1 substrate 1</fullName>
    </alternativeName>
</protein>
<dbReference type="InterPro" id="IPR026742">
    <property type="entry name" value="Centrosomal_kizuma"/>
</dbReference>
<feature type="region of interest" description="Disordered" evidence="10">
    <location>
        <begin position="682"/>
        <end position="730"/>
    </location>
</feature>
<feature type="compositionally biased region" description="Basic and acidic residues" evidence="10">
    <location>
        <begin position="299"/>
        <end position="309"/>
    </location>
</feature>
<sequence length="770" mass="85899">MAFCEDQYYERIGSIQQSMHEREKRRLELERELFAYCRSDKRGPQIKCATLRGYLKEICEREKQAKIRNLELLRDVECIEMSMKEHCPDRNPLDEHKVECLNRISRFMAARQKKEEPNLKIDKGDLLNCYPQGESPSPQARGLRQPSVIFMGRQTSRSSAAEDATANIHLRQAERHSPNHPSHASECLQSGLSNDSKVSREVVAESGASLSVDISGSNDSPDGCNLCDKHERTAAVVPSVRTLTASAGVPFGGDEQLTSPRVTLTRPEKNSPSPSTISHMWDRNSPAEYTRGRGSGHQESIKEDVERVLQRSLPQTDLGKESQDVPEKSETLSRSSSSMELSVTSIGSDLSTSLTESDLAELPKVPEGVVHTASHTRRTASHTRRTDSPPQRSAIPPSERELRSASVHSQLLDIPEPRNRPESRSESTSPEIPLKRLSMEGFFHLLESIEQRFHRGERSVYCVSSLADSKRNKVISLCNARAGLNGEDLDACGAVVLHQLQRLSWTMSMGCLLPEELVSSNWSTTEPRKIRYKPVILAHGTACPPCCSSRLPPDAAPLWDRWFKHALLLKDYHVLTPERLVQLFTPLLLPYNASYSAKAKVLLRTLLSRSSEECPSVESESSSCGLPSFLNDSVAEVQPARPSQEHGASGMQGLQSGEEDSQDESPVESIPIKETKAYQLLKQSATQARQQSSGDEEDLSGINDGYEENTGRVERSSHQDPYPWRETTKMKTYSAVQSKAFWGESDDSNSEIEAALRPQYNTNNDNSEDF</sequence>
<dbReference type="PANTHER" id="PTHR16299:SF2">
    <property type="entry name" value="CENTROSOMAL PROTEIN KIZUNA"/>
    <property type="match status" value="1"/>
</dbReference>
<feature type="region of interest" description="Disordered" evidence="10">
    <location>
        <begin position="637"/>
        <end position="668"/>
    </location>
</feature>
<reference evidence="11" key="2">
    <citation type="submission" date="2025-09" db="UniProtKB">
        <authorList>
            <consortium name="Ensembl"/>
        </authorList>
    </citation>
    <scope>IDENTIFICATION</scope>
</reference>
<evidence type="ECO:0000256" key="6">
    <source>
        <dbReference type="ARBA" id="ARBA00023212"/>
    </source>
</evidence>
<feature type="region of interest" description="Disordered" evidence="10">
    <location>
        <begin position="173"/>
        <end position="193"/>
    </location>
</feature>
<gene>
    <name evidence="11" type="primary">KIZ</name>
</gene>
<feature type="compositionally biased region" description="Basic residues" evidence="10">
    <location>
        <begin position="374"/>
        <end position="383"/>
    </location>
</feature>
<proteinExistence type="inferred from homology"/>
<dbReference type="GeneID" id="112256590"/>
<name>A0A8C8LRP2_ONCTS</name>
<evidence type="ECO:0000256" key="2">
    <source>
        <dbReference type="ARBA" id="ARBA00004300"/>
    </source>
</evidence>
<evidence type="ECO:0000313" key="12">
    <source>
        <dbReference type="Proteomes" id="UP000694402"/>
    </source>
</evidence>
<dbReference type="AlphaFoldDB" id="A0A8C8LRP2"/>
<comment type="subcellular location">
    <subcellularLocation>
        <location evidence="1">Cytoplasm</location>
        <location evidence="1">Cytoskeleton</location>
        <location evidence="1">Cilium basal body</location>
    </subcellularLocation>
    <subcellularLocation>
        <location evidence="2">Cytoplasm</location>
        <location evidence="2">Cytoskeleton</location>
        <location evidence="2">Microtubule organizing center</location>
        <location evidence="2">Centrosome</location>
    </subcellularLocation>
</comment>
<keyword evidence="7" id="KW-0966">Cell projection</keyword>
<feature type="compositionally biased region" description="Basic and acidic residues" evidence="10">
    <location>
        <begin position="318"/>
        <end position="331"/>
    </location>
</feature>
<keyword evidence="6" id="KW-0206">Cytoskeleton</keyword>
<feature type="compositionally biased region" description="Low complexity" evidence="10">
    <location>
        <begin position="332"/>
        <end position="344"/>
    </location>
</feature>
<dbReference type="GO" id="GO:0005813">
    <property type="term" value="C:centrosome"/>
    <property type="evidence" value="ECO:0007669"/>
    <property type="project" value="UniProtKB-SubCell"/>
</dbReference>
<evidence type="ECO:0000256" key="5">
    <source>
        <dbReference type="ARBA" id="ARBA00022490"/>
    </source>
</evidence>
<evidence type="ECO:0000256" key="3">
    <source>
        <dbReference type="ARBA" id="ARBA00010767"/>
    </source>
</evidence>
<comment type="similarity">
    <text evidence="3">Belongs to the kizuna family.</text>
</comment>
<evidence type="ECO:0000256" key="10">
    <source>
        <dbReference type="SAM" id="MobiDB-lite"/>
    </source>
</evidence>
<evidence type="ECO:0000256" key="8">
    <source>
        <dbReference type="ARBA" id="ARBA00024919"/>
    </source>
</evidence>
<dbReference type="GO" id="GO:0007051">
    <property type="term" value="P:spindle organization"/>
    <property type="evidence" value="ECO:0007669"/>
    <property type="project" value="InterPro"/>
</dbReference>
<evidence type="ECO:0000256" key="7">
    <source>
        <dbReference type="ARBA" id="ARBA00023273"/>
    </source>
</evidence>
<feature type="compositionally biased region" description="Acidic residues" evidence="10">
    <location>
        <begin position="657"/>
        <end position="666"/>
    </location>
</feature>
<evidence type="ECO:0000256" key="1">
    <source>
        <dbReference type="ARBA" id="ARBA00004120"/>
    </source>
</evidence>
<feature type="compositionally biased region" description="Polar residues" evidence="10">
    <location>
        <begin position="682"/>
        <end position="693"/>
    </location>
</feature>
<evidence type="ECO:0000313" key="11">
    <source>
        <dbReference type="Ensembl" id="ENSOTSP00005037257.2"/>
    </source>
</evidence>
<organism evidence="11 12">
    <name type="scientific">Oncorhynchus tshawytscha</name>
    <name type="common">Chinook salmon</name>
    <name type="synonym">Salmo tshawytscha</name>
    <dbReference type="NCBI Taxonomy" id="74940"/>
    <lineage>
        <taxon>Eukaryota</taxon>
        <taxon>Metazoa</taxon>
        <taxon>Chordata</taxon>
        <taxon>Craniata</taxon>
        <taxon>Vertebrata</taxon>
        <taxon>Euteleostomi</taxon>
        <taxon>Actinopterygii</taxon>
        <taxon>Neopterygii</taxon>
        <taxon>Teleostei</taxon>
        <taxon>Protacanthopterygii</taxon>
        <taxon>Salmoniformes</taxon>
        <taxon>Salmonidae</taxon>
        <taxon>Salmoninae</taxon>
        <taxon>Oncorhynchus</taxon>
    </lineage>
</organism>
<dbReference type="PANTHER" id="PTHR16299">
    <property type="entry name" value="CENTROSOMAL PROTEIN KIZUNA"/>
    <property type="match status" value="1"/>
</dbReference>
<evidence type="ECO:0000256" key="4">
    <source>
        <dbReference type="ARBA" id="ARBA00013872"/>
    </source>
</evidence>
<comment type="function">
    <text evidence="8">Centrosomal protein required for establishing a robust mitotic centrosome architecture that can endure the forces that converge on the centrosomes during spindle formation. Required for stabilizing the expanded pericentriolar material around the centriole.</text>
</comment>
<dbReference type="GeneTree" id="ENSGT00390000010121"/>
<keyword evidence="5" id="KW-0963">Cytoplasm</keyword>
<feature type="compositionally biased region" description="Polar residues" evidence="10">
    <location>
        <begin position="179"/>
        <end position="193"/>
    </location>
</feature>
<dbReference type="RefSeq" id="XP_042181374.1">
    <property type="nucleotide sequence ID" value="XM_042325440.1"/>
</dbReference>
<accession>A0A8C8LRP2</accession>
<dbReference type="Proteomes" id="UP000694402">
    <property type="component" value="Unassembled WGS sequence"/>
</dbReference>
<feature type="compositionally biased region" description="Basic and acidic residues" evidence="10">
    <location>
        <begin position="709"/>
        <end position="718"/>
    </location>
</feature>
<feature type="compositionally biased region" description="Polar residues" evidence="10">
    <location>
        <begin position="759"/>
        <end position="770"/>
    </location>
</feature>
<feature type="compositionally biased region" description="Basic and acidic residues" evidence="10">
    <location>
        <begin position="415"/>
        <end position="425"/>
    </location>
</feature>
<feature type="region of interest" description="Disordered" evidence="10">
    <location>
        <begin position="361"/>
        <end position="432"/>
    </location>
</feature>
<keyword evidence="12" id="KW-1185">Reference proteome</keyword>
<reference evidence="11" key="1">
    <citation type="submission" date="2025-08" db="UniProtKB">
        <authorList>
            <consortium name="Ensembl"/>
        </authorList>
    </citation>
    <scope>IDENTIFICATION</scope>
</reference>
<feature type="region of interest" description="Disordered" evidence="10">
    <location>
        <begin position="742"/>
        <end position="770"/>
    </location>
</feature>
<evidence type="ECO:0000256" key="9">
    <source>
        <dbReference type="ARBA" id="ARBA00031153"/>
    </source>
</evidence>
<dbReference type="Ensembl" id="ENSOTST00005040529.2">
    <property type="protein sequence ID" value="ENSOTSP00005037257.2"/>
    <property type="gene ID" value="ENSOTSG00005017610.2"/>
</dbReference>
<feature type="region of interest" description="Disordered" evidence="10">
    <location>
        <begin position="246"/>
        <end position="344"/>
    </location>
</feature>